<gene>
    <name evidence="1" type="ORF">HYS17_02315</name>
</gene>
<dbReference type="InterPro" id="IPR023228">
    <property type="entry name" value="SAM_OH_AdoTrfase_N_sf"/>
</dbReference>
<organism evidence="1 2">
    <name type="scientific">Micavibrio aeruginosavorus</name>
    <dbReference type="NCBI Taxonomy" id="349221"/>
    <lineage>
        <taxon>Bacteria</taxon>
        <taxon>Pseudomonadati</taxon>
        <taxon>Bdellovibrionota</taxon>
        <taxon>Bdellovibrionia</taxon>
        <taxon>Bdellovibrionales</taxon>
        <taxon>Pseudobdellovibrionaceae</taxon>
        <taxon>Micavibrio</taxon>
    </lineage>
</organism>
<reference evidence="1 2" key="1">
    <citation type="submission" date="2020-07" db="EMBL/GenBank/DDBJ databases">
        <title>Huge and variable diversity of episymbiotic CPR bacteria and DPANN archaea in groundwater ecosystems.</title>
        <authorList>
            <person name="He C.Y."/>
            <person name="Keren R."/>
            <person name="Whittaker M."/>
            <person name="Farag I.F."/>
            <person name="Doudna J."/>
            <person name="Cate J.H.D."/>
            <person name="Banfield J.F."/>
        </authorList>
    </citation>
    <scope>NUCLEOTIDE SEQUENCE [LARGE SCALE GENOMIC DNA]</scope>
    <source>
        <strain evidence="1">NC_groundwater_70_Ag_B-0.1um_54_66</strain>
    </source>
</reference>
<protein>
    <submittedName>
        <fullName evidence="1">SAM-dependent chlorinase/fluorinase</fullName>
    </submittedName>
</protein>
<dbReference type="Gene3D" id="3.40.50.10790">
    <property type="entry name" value="S-adenosyl-l-methionine hydroxide adenosyltransferase, N-terminal"/>
    <property type="match status" value="1"/>
</dbReference>
<dbReference type="AlphaFoldDB" id="A0A7T5R356"/>
<evidence type="ECO:0000313" key="1">
    <source>
        <dbReference type="EMBL" id="QQG36630.1"/>
    </source>
</evidence>
<name>A0A7T5R356_9BACT</name>
<dbReference type="SUPFAM" id="SSF102522">
    <property type="entry name" value="Bacterial fluorinating enzyme, N-terminal domain"/>
    <property type="match status" value="1"/>
</dbReference>
<evidence type="ECO:0000313" key="2">
    <source>
        <dbReference type="Proteomes" id="UP000595362"/>
    </source>
</evidence>
<sequence>MTKTTAKSKTVKKAAARGADLPARDHDRKYVRVIADYGPLGDLAFAEVTDRLHAVMRDAGVADYKIDLTGVPAFDTYATGFALAQLAINSPLGKDHIFYVNTAPRKDKKSARINNEGEGLVYVRLKNGIQIVAVNSGYSLTFVKPYATVIRELRVDKAGSQFRSRDIFPQAVAAVLAGDSKILGKDVSASVPVAVPENRVLYTDGYGNLKTSVRPVDLKKLKGKHAYLKVGDADQKSVMVGTGIFDVADGDYCFARGSSGWAKPNGRDRVEFSEVVCRGGNAAEGFDRPAGGKVLMWKPILR</sequence>
<dbReference type="EMBL" id="CP066681">
    <property type="protein sequence ID" value="QQG36630.1"/>
    <property type="molecule type" value="Genomic_DNA"/>
</dbReference>
<dbReference type="Proteomes" id="UP000595362">
    <property type="component" value="Chromosome"/>
</dbReference>
<accession>A0A7T5R356</accession>
<proteinExistence type="predicted"/>